<dbReference type="PANTHER" id="PTHR33706">
    <property type="entry name" value="MORN VARIANT REPEAT PROTEIN"/>
    <property type="match status" value="1"/>
</dbReference>
<dbReference type="Proteomes" id="UP000256686">
    <property type="component" value="Unassembled WGS sequence"/>
</dbReference>
<keyword evidence="1" id="KW-0732">Signal</keyword>
<evidence type="ECO:0000313" key="2">
    <source>
        <dbReference type="EMBL" id="REC60635.1"/>
    </source>
</evidence>
<dbReference type="Gene3D" id="2.20.110.10">
    <property type="entry name" value="Histone H3 K4-specific methyltransferase SET7/9 N-terminal domain"/>
    <property type="match status" value="1"/>
</dbReference>
<organism evidence="2 3">
    <name type="scientific">Chryseobacterium pennae</name>
    <dbReference type="NCBI Taxonomy" id="2258962"/>
    <lineage>
        <taxon>Bacteria</taxon>
        <taxon>Pseudomonadati</taxon>
        <taxon>Bacteroidota</taxon>
        <taxon>Flavobacteriia</taxon>
        <taxon>Flavobacteriales</taxon>
        <taxon>Weeksellaceae</taxon>
        <taxon>Chryseobacterium group</taxon>
        <taxon>Chryseobacterium</taxon>
    </lineage>
</organism>
<evidence type="ECO:0000256" key="1">
    <source>
        <dbReference type="SAM" id="SignalP"/>
    </source>
</evidence>
<gene>
    <name evidence="2" type="ORF">DRF65_19515</name>
</gene>
<feature type="signal peptide" evidence="1">
    <location>
        <begin position="1"/>
        <end position="19"/>
    </location>
</feature>
<comment type="caution">
    <text evidence="2">The sequence shown here is derived from an EMBL/GenBank/DDBJ whole genome shotgun (WGS) entry which is preliminary data.</text>
</comment>
<keyword evidence="3" id="KW-1185">Reference proteome</keyword>
<protein>
    <recommendedName>
        <fullName evidence="4">Toxin-antitoxin system YwqK family antitoxin</fullName>
    </recommendedName>
</protein>
<dbReference type="Pfam" id="PF07661">
    <property type="entry name" value="MORN_2"/>
    <property type="match status" value="5"/>
</dbReference>
<dbReference type="Gene3D" id="3.90.930.1">
    <property type="match status" value="1"/>
</dbReference>
<reference evidence="3" key="1">
    <citation type="submission" date="2018-06" db="EMBL/GenBank/DDBJ databases">
        <authorList>
            <person name="Lum Nde A."/>
            <person name="Hugo C."/>
        </authorList>
    </citation>
    <scope>NUCLEOTIDE SEQUENCE [LARGE SCALE GENOMIC DNA]</scope>
    <source>
        <strain evidence="3">1_F178</strain>
    </source>
</reference>
<sequence>MKFKKYSLLFIFTTSLATAQSYYDYDSEVISYSVLSKEITKAYEDAFFKDKMFTPEDFLTDLNHIEKDYPGLKENIEKSDKIEVNTVLSRNFYSTTPFKNKMIDGIKKIYYPGGILFQEISYKNGKLDGLYKLYSESGKLYSEVPYKNNLKHGIKKVYFTDPEERYEPKEYIIQGNYSNGKIIGPVSISNDNLTITYPSDFKKGQVELSYNGTSLVGYSIIERDIKNGPYTLYSVDTPTDVKIQTDKKTEKKKPQRVKRFFATYFNNQFNGYVEKYNKSGELLSRNLFSFGKPIGTHKNYYDVGKIKSEEYYDSTGKKTGTWKNYYPSGELANVTNYKDDQLHGAKELYQKDYLKSQENFDHGKKISNKYYDDKGNLQSEAYYENDKFIKEIIYFSDGKTQSVKNANFDTTYYNKEGKVIHVDHFKDGHRIGVHKYFNYEQDGTPFIYSETEYDDNGKKIRSVWYEKKSTNEISWKDEKMHGKSTYTTSDGIRKIKYYFEGKEATEKEFKNLSEANKENRKTK</sequence>
<dbReference type="EMBL" id="QNVT01000022">
    <property type="protein sequence ID" value="REC60635.1"/>
    <property type="molecule type" value="Genomic_DNA"/>
</dbReference>
<dbReference type="InterPro" id="IPR011652">
    <property type="entry name" value="MORN_2"/>
</dbReference>
<name>A0A3D9C440_9FLAO</name>
<accession>A0A3D9C440</accession>
<dbReference type="AlphaFoldDB" id="A0A3D9C440"/>
<evidence type="ECO:0008006" key="4">
    <source>
        <dbReference type="Google" id="ProtNLM"/>
    </source>
</evidence>
<feature type="chain" id="PRO_5017639964" description="Toxin-antitoxin system YwqK family antitoxin" evidence="1">
    <location>
        <begin position="20"/>
        <end position="523"/>
    </location>
</feature>
<evidence type="ECO:0000313" key="3">
    <source>
        <dbReference type="Proteomes" id="UP000256686"/>
    </source>
</evidence>
<dbReference type="RefSeq" id="WP_115972423.1">
    <property type="nucleotide sequence ID" value="NZ_QNVT01000022.1"/>
</dbReference>
<dbReference type="PANTHER" id="PTHR33706:SF1">
    <property type="entry name" value="TPR REPEAT PROTEIN"/>
    <property type="match status" value="1"/>
</dbReference>
<dbReference type="SUPFAM" id="SSF82185">
    <property type="entry name" value="Histone H3 K4-specific methyltransferase SET7/9 N-terminal domain"/>
    <property type="match status" value="2"/>
</dbReference>
<proteinExistence type="predicted"/>